<evidence type="ECO:0000313" key="2">
    <source>
        <dbReference type="Proteomes" id="UP001164746"/>
    </source>
</evidence>
<name>A0ABY7GBY3_MYAAR</name>
<sequence length="82" mass="9137">MNPLNCVIVTVVYCLGIICKGQGVFVSHDETRWDESRCTLAKPSFICRGDGSCIVENGLDLDDQDNGLWIGYAKTWISYAYV</sequence>
<feature type="non-terminal residue" evidence="1">
    <location>
        <position position="82"/>
    </location>
</feature>
<accession>A0ABY7GBY3</accession>
<gene>
    <name evidence="1" type="ORF">MAR_014410</name>
</gene>
<keyword evidence="2" id="KW-1185">Reference proteome</keyword>
<evidence type="ECO:0000313" key="1">
    <source>
        <dbReference type="EMBL" id="WAR28706.1"/>
    </source>
</evidence>
<dbReference type="EMBL" id="CP111026">
    <property type="protein sequence ID" value="WAR28706.1"/>
    <property type="molecule type" value="Genomic_DNA"/>
</dbReference>
<proteinExistence type="predicted"/>
<dbReference type="Proteomes" id="UP001164746">
    <property type="component" value="Chromosome 15"/>
</dbReference>
<organism evidence="1 2">
    <name type="scientific">Mya arenaria</name>
    <name type="common">Soft-shell clam</name>
    <dbReference type="NCBI Taxonomy" id="6604"/>
    <lineage>
        <taxon>Eukaryota</taxon>
        <taxon>Metazoa</taxon>
        <taxon>Spiralia</taxon>
        <taxon>Lophotrochozoa</taxon>
        <taxon>Mollusca</taxon>
        <taxon>Bivalvia</taxon>
        <taxon>Autobranchia</taxon>
        <taxon>Heteroconchia</taxon>
        <taxon>Euheterodonta</taxon>
        <taxon>Imparidentia</taxon>
        <taxon>Neoheterodontei</taxon>
        <taxon>Myida</taxon>
        <taxon>Myoidea</taxon>
        <taxon>Myidae</taxon>
        <taxon>Mya</taxon>
    </lineage>
</organism>
<reference evidence="1" key="1">
    <citation type="submission" date="2022-11" db="EMBL/GenBank/DDBJ databases">
        <title>Centuries of genome instability and evolution in soft-shell clam transmissible cancer (bioRxiv).</title>
        <authorList>
            <person name="Hart S.F.M."/>
            <person name="Yonemitsu M.A."/>
            <person name="Giersch R.M."/>
            <person name="Beal B.F."/>
            <person name="Arriagada G."/>
            <person name="Davis B.W."/>
            <person name="Ostrander E.A."/>
            <person name="Goff S.P."/>
            <person name="Metzger M.J."/>
        </authorList>
    </citation>
    <scope>NUCLEOTIDE SEQUENCE</scope>
    <source>
        <strain evidence="1">MELC-2E11</strain>
        <tissue evidence="1">Siphon/mantle</tissue>
    </source>
</reference>
<protein>
    <submittedName>
        <fullName evidence="1">Uncharacterized protein</fullName>
    </submittedName>
</protein>